<reference evidence="5 6" key="1">
    <citation type="submission" date="2019-08" db="EMBL/GenBank/DDBJ databases">
        <title>Hyperibacter terrae gen. nov., sp. nov. and Hyperibacter viscosus sp. nov., two new members in the family Rhodospirillaceae isolated from the rhizosphere of Hypericum perforatum.</title>
        <authorList>
            <person name="Noviana Z."/>
        </authorList>
    </citation>
    <scope>NUCLEOTIDE SEQUENCE [LARGE SCALE GENOMIC DNA]</scope>
    <source>
        <strain evidence="5 6">R5913</strain>
    </source>
</reference>
<protein>
    <submittedName>
        <fullName evidence="5">Dihydrodipicolinate synthase family protein</fullName>
    </submittedName>
</protein>
<dbReference type="AlphaFoldDB" id="A0A5J6MMM7"/>
<evidence type="ECO:0000256" key="4">
    <source>
        <dbReference type="PIRSR" id="PIRSR001365-2"/>
    </source>
</evidence>
<dbReference type="Proteomes" id="UP000326202">
    <property type="component" value="Chromosome"/>
</dbReference>
<feature type="active site" description="Proton donor/acceptor" evidence="3">
    <location>
        <position position="135"/>
    </location>
</feature>
<gene>
    <name evidence="5" type="ORF">FRZ44_42030</name>
</gene>
<dbReference type="PANTHER" id="PTHR12128">
    <property type="entry name" value="DIHYDRODIPICOLINATE SYNTHASE"/>
    <property type="match status" value="1"/>
</dbReference>
<dbReference type="Pfam" id="PF00701">
    <property type="entry name" value="DHDPS"/>
    <property type="match status" value="1"/>
</dbReference>
<keyword evidence="6" id="KW-1185">Reference proteome</keyword>
<proteinExistence type="inferred from homology"/>
<dbReference type="CDD" id="cd00408">
    <property type="entry name" value="DHDPS-like"/>
    <property type="match status" value="1"/>
</dbReference>
<dbReference type="SUPFAM" id="SSF51569">
    <property type="entry name" value="Aldolase"/>
    <property type="match status" value="1"/>
</dbReference>
<comment type="similarity">
    <text evidence="2">Belongs to the DapA family.</text>
</comment>
<evidence type="ECO:0000256" key="2">
    <source>
        <dbReference type="PIRNR" id="PIRNR001365"/>
    </source>
</evidence>
<dbReference type="KEGG" id="htq:FRZ44_42030"/>
<dbReference type="SMART" id="SM01130">
    <property type="entry name" value="DHDPS"/>
    <property type="match status" value="1"/>
</dbReference>
<dbReference type="EMBL" id="CP042906">
    <property type="protein sequence ID" value="QEX18892.1"/>
    <property type="molecule type" value="Genomic_DNA"/>
</dbReference>
<feature type="binding site" evidence="4">
    <location>
        <position position="205"/>
    </location>
    <ligand>
        <name>pyruvate</name>
        <dbReference type="ChEBI" id="CHEBI:15361"/>
    </ligand>
</feature>
<evidence type="ECO:0000256" key="3">
    <source>
        <dbReference type="PIRSR" id="PIRSR001365-1"/>
    </source>
</evidence>
<name>A0A5J6MMM7_9PROT</name>
<evidence type="ECO:0000256" key="1">
    <source>
        <dbReference type="ARBA" id="ARBA00023239"/>
    </source>
</evidence>
<feature type="active site" description="Schiff-base intermediate with substrate" evidence="3">
    <location>
        <position position="163"/>
    </location>
</feature>
<dbReference type="GO" id="GO:0008840">
    <property type="term" value="F:4-hydroxy-tetrahydrodipicolinate synthase activity"/>
    <property type="evidence" value="ECO:0007669"/>
    <property type="project" value="TreeGrafter"/>
</dbReference>
<evidence type="ECO:0000313" key="6">
    <source>
        <dbReference type="Proteomes" id="UP000326202"/>
    </source>
</evidence>
<dbReference type="RefSeq" id="WP_151179003.1">
    <property type="nucleotide sequence ID" value="NZ_CP042906.1"/>
</dbReference>
<dbReference type="InterPro" id="IPR002220">
    <property type="entry name" value="DapA-like"/>
</dbReference>
<dbReference type="Gene3D" id="3.20.20.70">
    <property type="entry name" value="Aldolase class I"/>
    <property type="match status" value="1"/>
</dbReference>
<dbReference type="PANTHER" id="PTHR12128:SF72">
    <property type="entry name" value="DIHYDRODIPICOLINATE SYNTHASE"/>
    <property type="match status" value="1"/>
</dbReference>
<dbReference type="OrthoDB" id="9778880at2"/>
<evidence type="ECO:0000313" key="5">
    <source>
        <dbReference type="EMBL" id="QEX18892.1"/>
    </source>
</evidence>
<keyword evidence="1 2" id="KW-0456">Lyase</keyword>
<dbReference type="PIRSF" id="PIRSF001365">
    <property type="entry name" value="DHDPS"/>
    <property type="match status" value="1"/>
</dbReference>
<dbReference type="PRINTS" id="PR00146">
    <property type="entry name" value="DHPICSNTHASE"/>
</dbReference>
<dbReference type="InterPro" id="IPR013785">
    <property type="entry name" value="Aldolase_TIM"/>
</dbReference>
<accession>A0A5J6MMM7</accession>
<sequence length="303" mass="33204">MTGWRGVFPAITTQFKSDQSIDMAATAASIERQIKAGVHGIIMCGSLSEASTLDGDEKRQMVKLALDTAKGRVPVLAGTAEATTKGACKFAEDVARLGGGGLMLLPGMIYKSDRRETMAHYRTVARATDLPIMVYNNPPAYGVDINPEMFAELADEKNLVAIKESSDNVRRITDIVNLCGDRYILFCGVDDLILESLMLGAVGWVAGLVNAFPDETVQLYRLAQKGRYDEARALYRWFMPLLHLDVSVKLVQYIKLVQAEVGLGTETVRMPRMPLAGEERERVLAIIRAAVAKRPKLQALAAE</sequence>
<organism evidence="5 6">
    <name type="scientific">Hypericibacter terrae</name>
    <dbReference type="NCBI Taxonomy" id="2602015"/>
    <lineage>
        <taxon>Bacteria</taxon>
        <taxon>Pseudomonadati</taxon>
        <taxon>Pseudomonadota</taxon>
        <taxon>Alphaproteobacteria</taxon>
        <taxon>Rhodospirillales</taxon>
        <taxon>Dongiaceae</taxon>
        <taxon>Hypericibacter</taxon>
    </lineage>
</organism>